<name>A0ABR7DGM5_9CLOT</name>
<dbReference type="Proteomes" id="UP000596929">
    <property type="component" value="Unassembled WGS sequence"/>
</dbReference>
<accession>A0ABR7DGM5</accession>
<feature type="domain" description="Glycosyl transferase family 1" evidence="1">
    <location>
        <begin position="188"/>
        <end position="303"/>
    </location>
</feature>
<dbReference type="Gene3D" id="3.40.50.2000">
    <property type="entry name" value="Glycogen Phosphorylase B"/>
    <property type="match status" value="2"/>
</dbReference>
<proteinExistence type="predicted"/>
<dbReference type="SUPFAM" id="SSF53756">
    <property type="entry name" value="UDP-Glycosyltransferase/glycogen phosphorylase"/>
    <property type="match status" value="1"/>
</dbReference>
<dbReference type="CDD" id="cd03812">
    <property type="entry name" value="GT4_CapH-like"/>
    <property type="match status" value="1"/>
</dbReference>
<dbReference type="PANTHER" id="PTHR45947:SF3">
    <property type="entry name" value="SULFOQUINOVOSYL TRANSFERASE SQD2"/>
    <property type="match status" value="1"/>
</dbReference>
<evidence type="ECO:0000313" key="3">
    <source>
        <dbReference type="Proteomes" id="UP000596929"/>
    </source>
</evidence>
<dbReference type="PANTHER" id="PTHR45947">
    <property type="entry name" value="SULFOQUINOVOSYL TRANSFERASE SQD2"/>
    <property type="match status" value="1"/>
</dbReference>
<dbReference type="InterPro" id="IPR001296">
    <property type="entry name" value="Glyco_trans_1"/>
</dbReference>
<evidence type="ECO:0000313" key="2">
    <source>
        <dbReference type="EMBL" id="MBC5630275.1"/>
    </source>
</evidence>
<dbReference type="RefSeq" id="WP_186860660.1">
    <property type="nucleotide sequence ID" value="NZ_JACOOO010000037.1"/>
</dbReference>
<evidence type="ECO:0000259" key="1">
    <source>
        <dbReference type="Pfam" id="PF00534"/>
    </source>
</evidence>
<dbReference type="Pfam" id="PF00534">
    <property type="entry name" value="Glycos_transf_1"/>
    <property type="match status" value="1"/>
</dbReference>
<reference evidence="2 3" key="1">
    <citation type="submission" date="2020-08" db="EMBL/GenBank/DDBJ databases">
        <title>Genome public.</title>
        <authorList>
            <person name="Liu C."/>
            <person name="Sun Q."/>
        </authorList>
    </citation>
    <scope>NUCLEOTIDE SEQUENCE [LARGE SCALE GENOMIC DNA]</scope>
    <source>
        <strain evidence="2 3">NSJ-6</strain>
    </source>
</reference>
<dbReference type="EMBL" id="JACOOO010000037">
    <property type="protein sequence ID" value="MBC5630275.1"/>
    <property type="molecule type" value="Genomic_DNA"/>
</dbReference>
<keyword evidence="3" id="KW-1185">Reference proteome</keyword>
<dbReference type="InterPro" id="IPR050194">
    <property type="entry name" value="Glycosyltransferase_grp1"/>
</dbReference>
<sequence>MKPIRVLQVVTIMNRGGLETMLMNYYRKIDRDKIQFDFMTHRKERGDYDDEIESLGGKIYRMPMIRPGNYKNYFNKLDEFFNNHKEYRVVHSHINENSGFVLRAAKNAGVKCRIAHSHLSDLKLDYKYPFRLYGRMNLKGNLTEYFTCSKRAGEWLFGKRISDSGIIKTLNNAVDTEKFKINNEIRNRVRKELNIEGKKVIGHVGRFNPQKNHDFLIDIFNEIHKIDKDTVLILIGEGYLKKQIEEKVKILGLDKSVRFLGLRTDINELMQAMDLFLFPSLYEGLAVVLVEAQAAGLRCITSTGVTIESNITGNVEFMDLKMLPEVWAKNILTGNFEKKDLTNELIEKGYDSSTNVKWLVDFYSKEYA</sequence>
<organism evidence="2 3">
    <name type="scientific">Clostridium hominis</name>
    <dbReference type="NCBI Taxonomy" id="2763036"/>
    <lineage>
        <taxon>Bacteria</taxon>
        <taxon>Bacillati</taxon>
        <taxon>Bacillota</taxon>
        <taxon>Clostridia</taxon>
        <taxon>Eubacteriales</taxon>
        <taxon>Clostridiaceae</taxon>
        <taxon>Clostridium</taxon>
    </lineage>
</organism>
<protein>
    <submittedName>
        <fullName evidence="2">Glycosyltransferase family 1 protein</fullName>
    </submittedName>
</protein>
<comment type="caution">
    <text evidence="2">The sequence shown here is derived from an EMBL/GenBank/DDBJ whole genome shotgun (WGS) entry which is preliminary data.</text>
</comment>
<gene>
    <name evidence="2" type="ORF">H8S20_15545</name>
</gene>